<feature type="region of interest" description="Disordered" evidence="1">
    <location>
        <begin position="129"/>
        <end position="149"/>
    </location>
</feature>
<protein>
    <submittedName>
        <fullName evidence="2">Uncharacterized protein</fullName>
    </submittedName>
</protein>
<gene>
    <name evidence="2" type="ORF">GCM10009789_77290</name>
</gene>
<keyword evidence="3" id="KW-1185">Reference proteome</keyword>
<comment type="caution">
    <text evidence="2">The sequence shown here is derived from an EMBL/GenBank/DDBJ whole genome shotgun (WGS) entry which is preliminary data.</text>
</comment>
<accession>A0ABN2EMZ4</accession>
<sequence length="285" mass="31734">MRLSPNGATVAEATDILWTCSSVKLYELFILQRGWSPRRFARFLADFMISSLIQHHEATDASPRRPPESVTHGIRRYVRTWLPTTIVHVAQDRLAQRSGDRDPEITAARSCSSTLRRDESANRWGVRGALASAPPHGRRELSGRGSAVRRRRVGPDRCCQFCQRDFADFFDGPPAPEGGRFVEVETDDGHSIRIGQWLERSDGNWALRIGNAPIPSPDVINRSDEAARDDPSRKPPRPADHGPVLPSDLAGSVELELAKAVDQLPGRNGLPGGSRYELRYDGYLH</sequence>
<reference evidence="2 3" key="1">
    <citation type="journal article" date="2019" name="Int. J. Syst. Evol. Microbiol.">
        <title>The Global Catalogue of Microorganisms (GCM) 10K type strain sequencing project: providing services to taxonomists for standard genome sequencing and annotation.</title>
        <authorList>
            <consortium name="The Broad Institute Genomics Platform"/>
            <consortium name="The Broad Institute Genome Sequencing Center for Infectious Disease"/>
            <person name="Wu L."/>
            <person name="Ma J."/>
        </authorList>
    </citation>
    <scope>NUCLEOTIDE SEQUENCE [LARGE SCALE GENOMIC DNA]</scope>
    <source>
        <strain evidence="2 3">JCM 14969</strain>
    </source>
</reference>
<evidence type="ECO:0000313" key="2">
    <source>
        <dbReference type="EMBL" id="GAA1611518.1"/>
    </source>
</evidence>
<name>A0ABN2EMZ4_9ACTN</name>
<dbReference type="Proteomes" id="UP001500393">
    <property type="component" value="Unassembled WGS sequence"/>
</dbReference>
<evidence type="ECO:0000256" key="1">
    <source>
        <dbReference type="SAM" id="MobiDB-lite"/>
    </source>
</evidence>
<dbReference type="EMBL" id="BAAAOS010000061">
    <property type="protein sequence ID" value="GAA1611518.1"/>
    <property type="molecule type" value="Genomic_DNA"/>
</dbReference>
<evidence type="ECO:0000313" key="3">
    <source>
        <dbReference type="Proteomes" id="UP001500393"/>
    </source>
</evidence>
<feature type="compositionally biased region" description="Basic and acidic residues" evidence="1">
    <location>
        <begin position="221"/>
        <end position="240"/>
    </location>
</feature>
<organism evidence="2 3">
    <name type="scientific">Kribbella sancticallisti</name>
    <dbReference type="NCBI Taxonomy" id="460087"/>
    <lineage>
        <taxon>Bacteria</taxon>
        <taxon>Bacillati</taxon>
        <taxon>Actinomycetota</taxon>
        <taxon>Actinomycetes</taxon>
        <taxon>Propionibacteriales</taxon>
        <taxon>Kribbellaceae</taxon>
        <taxon>Kribbella</taxon>
    </lineage>
</organism>
<feature type="region of interest" description="Disordered" evidence="1">
    <location>
        <begin position="211"/>
        <end position="249"/>
    </location>
</feature>
<proteinExistence type="predicted"/>